<reference evidence="2 3" key="1">
    <citation type="submission" date="2019-06" db="EMBL/GenBank/DDBJ databases">
        <title>Whole genome shotgun sequence of Brevibacillus agri NBRC 15538.</title>
        <authorList>
            <person name="Hosoyama A."/>
            <person name="Uohara A."/>
            <person name="Ohji S."/>
            <person name="Ichikawa N."/>
        </authorList>
    </citation>
    <scope>NUCLEOTIDE SEQUENCE [LARGE SCALE GENOMIC DNA]</scope>
    <source>
        <strain evidence="2 3">NBRC 15538</strain>
    </source>
</reference>
<comment type="caution">
    <text evidence="2">The sequence shown here is derived from an EMBL/GenBank/DDBJ whole genome shotgun (WGS) entry which is preliminary data.</text>
</comment>
<evidence type="ECO:0000313" key="3">
    <source>
        <dbReference type="Proteomes" id="UP000317180"/>
    </source>
</evidence>
<name>A0ABQ0SMD3_9BACL</name>
<protein>
    <submittedName>
        <fullName evidence="2">Uncharacterized protein</fullName>
    </submittedName>
</protein>
<sequence length="261" mass="28153">MKGGYLQMKKRILTTALATLLSLGVISLPNNNVIAASAATNNHTFSQKIYDIDTGFPVGEIKTSVSSNTKELSDGTKIVTLSKTVTISGNNQNNKTKKSVDTIKITPNGEYFINGKKLSKEELSKPLINKVSSKAQSGGLSWLTSYNEINKDYYVLRSYPDADFWLDKGIGKQLTWYTKGNYKVSDFKAYANTVSSCRSSLITLGSTLLAELGVAVLTVETVIGTISAGGAAAITAREIYSQSTTAHEAMANAYSILENAY</sequence>
<keyword evidence="3" id="KW-1185">Reference proteome</keyword>
<organism evidence="2 3">
    <name type="scientific">Brevibacillus agri</name>
    <dbReference type="NCBI Taxonomy" id="51101"/>
    <lineage>
        <taxon>Bacteria</taxon>
        <taxon>Bacillati</taxon>
        <taxon>Bacillota</taxon>
        <taxon>Bacilli</taxon>
        <taxon>Bacillales</taxon>
        <taxon>Paenibacillaceae</taxon>
        <taxon>Brevibacillus</taxon>
    </lineage>
</organism>
<gene>
    <name evidence="2" type="ORF">BAG01nite_11520</name>
</gene>
<evidence type="ECO:0000256" key="1">
    <source>
        <dbReference type="SAM" id="SignalP"/>
    </source>
</evidence>
<feature type="chain" id="PRO_5046650309" evidence="1">
    <location>
        <begin position="36"/>
        <end position="261"/>
    </location>
</feature>
<proteinExistence type="predicted"/>
<dbReference type="Proteomes" id="UP000317180">
    <property type="component" value="Unassembled WGS sequence"/>
</dbReference>
<dbReference type="EMBL" id="BJOD01000010">
    <property type="protein sequence ID" value="GED25050.1"/>
    <property type="molecule type" value="Genomic_DNA"/>
</dbReference>
<keyword evidence="1" id="KW-0732">Signal</keyword>
<accession>A0ABQ0SMD3</accession>
<evidence type="ECO:0000313" key="2">
    <source>
        <dbReference type="EMBL" id="GED25050.1"/>
    </source>
</evidence>
<feature type="signal peptide" evidence="1">
    <location>
        <begin position="1"/>
        <end position="35"/>
    </location>
</feature>